<keyword evidence="1" id="KW-0472">Membrane</keyword>
<dbReference type="PANTHER" id="PTHR40465">
    <property type="entry name" value="CHROMOSOME 1, WHOLE GENOME SHOTGUN SEQUENCE"/>
    <property type="match status" value="1"/>
</dbReference>
<organism evidence="2 3">
    <name type="scientific">Grifola frondosa</name>
    <name type="common">Maitake</name>
    <name type="synonym">Polyporus frondosus</name>
    <dbReference type="NCBI Taxonomy" id="5627"/>
    <lineage>
        <taxon>Eukaryota</taxon>
        <taxon>Fungi</taxon>
        <taxon>Dikarya</taxon>
        <taxon>Basidiomycota</taxon>
        <taxon>Agaricomycotina</taxon>
        <taxon>Agaricomycetes</taxon>
        <taxon>Polyporales</taxon>
        <taxon>Grifolaceae</taxon>
        <taxon>Grifola</taxon>
    </lineage>
</organism>
<evidence type="ECO:0000256" key="1">
    <source>
        <dbReference type="SAM" id="Phobius"/>
    </source>
</evidence>
<comment type="caution">
    <text evidence="2">The sequence shown here is derived from an EMBL/GenBank/DDBJ whole genome shotgun (WGS) entry which is preliminary data.</text>
</comment>
<evidence type="ECO:0000313" key="2">
    <source>
        <dbReference type="EMBL" id="OBZ73414.1"/>
    </source>
</evidence>
<dbReference type="PANTHER" id="PTHR40465:SF1">
    <property type="entry name" value="DUF6534 DOMAIN-CONTAINING PROTEIN"/>
    <property type="match status" value="1"/>
</dbReference>
<sequence length="246" mass="27121">MAGVYASPISIKVHACSIHRYAAADYFFPGISTVSVACYTLYKISTRRCGIDIQAPISFRMTSTSPPSGAPLNIALLAGPQVLGFFLNWALQGVLTVQVYIYYLCFPNDPWYSKSFVFGLLAYEWVQTGLVTSAAFDVYVYGFGSIEALITFHNTWFSVPIMNYNCARSHAGLRRYCWRYQAPLTSFIADQSSTTPAIATWLGGSALVDVVIAVSMTILLLRAKTGLKQSDDMINRLVRLVVESGI</sequence>
<evidence type="ECO:0000313" key="3">
    <source>
        <dbReference type="Proteomes" id="UP000092993"/>
    </source>
</evidence>
<feature type="transmembrane region" description="Helical" evidence="1">
    <location>
        <begin position="198"/>
        <end position="221"/>
    </location>
</feature>
<keyword evidence="3" id="KW-1185">Reference proteome</keyword>
<dbReference type="OrthoDB" id="2953893at2759"/>
<name>A0A1C7MEK4_GRIFR</name>
<keyword evidence="1" id="KW-1133">Transmembrane helix</keyword>
<protein>
    <submittedName>
        <fullName evidence="2">Uncharacterized protein</fullName>
    </submittedName>
</protein>
<accession>A0A1C7MEK4</accession>
<dbReference type="AlphaFoldDB" id="A0A1C7MEK4"/>
<dbReference type="EMBL" id="LUGG01000007">
    <property type="protein sequence ID" value="OBZ73414.1"/>
    <property type="molecule type" value="Genomic_DNA"/>
</dbReference>
<keyword evidence="1" id="KW-0812">Transmembrane</keyword>
<dbReference type="Proteomes" id="UP000092993">
    <property type="component" value="Unassembled WGS sequence"/>
</dbReference>
<proteinExistence type="predicted"/>
<dbReference type="OMA" id="NCARSHA"/>
<gene>
    <name evidence="2" type="ORF">A0H81_07272</name>
</gene>
<reference evidence="2 3" key="1">
    <citation type="submission" date="2016-03" db="EMBL/GenBank/DDBJ databases">
        <title>Whole genome sequencing of Grifola frondosa 9006-11.</title>
        <authorList>
            <person name="Min B."/>
            <person name="Park H."/>
            <person name="Kim J.-G."/>
            <person name="Cho H."/>
            <person name="Oh Y.-L."/>
            <person name="Kong W.-S."/>
            <person name="Choi I.-G."/>
        </authorList>
    </citation>
    <scope>NUCLEOTIDE SEQUENCE [LARGE SCALE GENOMIC DNA]</scope>
    <source>
        <strain evidence="2 3">9006-11</strain>
    </source>
</reference>